<name>A0A413RJB4_9CELL</name>
<dbReference type="InterPro" id="IPR009057">
    <property type="entry name" value="Homeodomain-like_sf"/>
</dbReference>
<dbReference type="SUPFAM" id="SSF48498">
    <property type="entry name" value="Tetracyclin repressor-like, C-terminal domain"/>
    <property type="match status" value="1"/>
</dbReference>
<dbReference type="PANTHER" id="PTHR30055">
    <property type="entry name" value="HTH-TYPE TRANSCRIPTIONAL REGULATOR RUTR"/>
    <property type="match status" value="1"/>
</dbReference>
<dbReference type="SUPFAM" id="SSF46689">
    <property type="entry name" value="Homeodomain-like"/>
    <property type="match status" value="1"/>
</dbReference>
<dbReference type="Gene3D" id="1.10.10.60">
    <property type="entry name" value="Homeodomain-like"/>
    <property type="match status" value="1"/>
</dbReference>
<dbReference type="GO" id="GO:0000976">
    <property type="term" value="F:transcription cis-regulatory region binding"/>
    <property type="evidence" value="ECO:0007669"/>
    <property type="project" value="TreeGrafter"/>
</dbReference>
<comment type="caution">
    <text evidence="6">The sequence shown here is derived from an EMBL/GenBank/DDBJ whole genome shotgun (WGS) entry which is preliminary data.</text>
</comment>
<dbReference type="InterPro" id="IPR025996">
    <property type="entry name" value="MT1864/Rv1816-like_C"/>
</dbReference>
<dbReference type="GO" id="GO:0003700">
    <property type="term" value="F:DNA-binding transcription factor activity"/>
    <property type="evidence" value="ECO:0007669"/>
    <property type="project" value="TreeGrafter"/>
</dbReference>
<evidence type="ECO:0000256" key="2">
    <source>
        <dbReference type="ARBA" id="ARBA00023125"/>
    </source>
</evidence>
<evidence type="ECO:0000256" key="4">
    <source>
        <dbReference type="PROSITE-ProRule" id="PRU00335"/>
    </source>
</evidence>
<dbReference type="Gene3D" id="1.10.357.10">
    <property type="entry name" value="Tetracycline Repressor, domain 2"/>
    <property type="match status" value="1"/>
</dbReference>
<gene>
    <name evidence="6" type="ORF">D1825_13125</name>
</gene>
<dbReference type="RefSeq" id="WP_118767863.1">
    <property type="nucleotide sequence ID" value="NZ_QWKP01000211.1"/>
</dbReference>
<evidence type="ECO:0000313" key="7">
    <source>
        <dbReference type="Proteomes" id="UP000283374"/>
    </source>
</evidence>
<dbReference type="InterPro" id="IPR050109">
    <property type="entry name" value="HTH-type_TetR-like_transc_reg"/>
</dbReference>
<reference evidence="6 7" key="1">
    <citation type="submission" date="2018-08" db="EMBL/GenBank/DDBJ databases">
        <title>Cellulomonas rhizosphaerae sp. nov., a novel actinomycete isolated from soil.</title>
        <authorList>
            <person name="Tian Y."/>
        </authorList>
    </citation>
    <scope>NUCLEOTIDE SEQUENCE [LARGE SCALE GENOMIC DNA]</scope>
    <source>
        <strain evidence="6 7">NEAU-TCZ24</strain>
    </source>
</reference>
<dbReference type="Proteomes" id="UP000283374">
    <property type="component" value="Unassembled WGS sequence"/>
</dbReference>
<dbReference type="InterPro" id="IPR036271">
    <property type="entry name" value="Tet_transcr_reg_TetR-rel_C_sf"/>
</dbReference>
<keyword evidence="7" id="KW-1185">Reference proteome</keyword>
<sequence length="196" mass="20134">MPRAGLDRAVVVGLALDVVDADGWPGLTLAAVAARAGVAVPSLYKHVAGLPALRLEVAAACIDEVTAALTGARGTRTGADAVRAMAGALRAYGRAHPGRYLATQGAWAGVDGADDVRRAGAAAVGLLVDAVAQLEVPEAHRIDAVRSVRAAVHGFVLLEMDGGFGMPDDVDASFDYLVDRLVSGLEDPSRSRSQRS</sequence>
<feature type="DNA-binding region" description="H-T-H motif" evidence="4">
    <location>
        <begin position="28"/>
        <end position="47"/>
    </location>
</feature>
<organism evidence="6 7">
    <name type="scientific">Cellulomonas rhizosphaerae</name>
    <dbReference type="NCBI Taxonomy" id="2293719"/>
    <lineage>
        <taxon>Bacteria</taxon>
        <taxon>Bacillati</taxon>
        <taxon>Actinomycetota</taxon>
        <taxon>Actinomycetes</taxon>
        <taxon>Micrococcales</taxon>
        <taxon>Cellulomonadaceae</taxon>
        <taxon>Cellulomonas</taxon>
    </lineage>
</organism>
<dbReference type="InterPro" id="IPR001647">
    <property type="entry name" value="HTH_TetR"/>
</dbReference>
<proteinExistence type="predicted"/>
<dbReference type="PANTHER" id="PTHR30055:SF151">
    <property type="entry name" value="TRANSCRIPTIONAL REGULATORY PROTEIN"/>
    <property type="match status" value="1"/>
</dbReference>
<keyword evidence="2 4" id="KW-0238">DNA-binding</keyword>
<keyword evidence="1" id="KW-0805">Transcription regulation</keyword>
<dbReference type="PROSITE" id="PS50977">
    <property type="entry name" value="HTH_TETR_2"/>
    <property type="match status" value="1"/>
</dbReference>
<accession>A0A413RJB4</accession>
<dbReference type="Pfam" id="PF13305">
    <property type="entry name" value="TetR_C_33"/>
    <property type="match status" value="1"/>
</dbReference>
<feature type="domain" description="HTH tetR-type" evidence="5">
    <location>
        <begin position="5"/>
        <end position="65"/>
    </location>
</feature>
<protein>
    <submittedName>
        <fullName evidence="6">WHG domain-containing protein</fullName>
    </submittedName>
</protein>
<evidence type="ECO:0000313" key="6">
    <source>
        <dbReference type="EMBL" id="RHA38670.1"/>
    </source>
</evidence>
<dbReference type="AlphaFoldDB" id="A0A413RJB4"/>
<evidence type="ECO:0000256" key="3">
    <source>
        <dbReference type="ARBA" id="ARBA00023163"/>
    </source>
</evidence>
<evidence type="ECO:0000256" key="1">
    <source>
        <dbReference type="ARBA" id="ARBA00023015"/>
    </source>
</evidence>
<evidence type="ECO:0000259" key="5">
    <source>
        <dbReference type="PROSITE" id="PS50977"/>
    </source>
</evidence>
<dbReference type="OrthoDB" id="71867at2"/>
<keyword evidence="3" id="KW-0804">Transcription</keyword>
<dbReference type="EMBL" id="QWKP01000211">
    <property type="protein sequence ID" value="RHA38670.1"/>
    <property type="molecule type" value="Genomic_DNA"/>
</dbReference>